<dbReference type="OrthoDB" id="9805070at2"/>
<dbReference type="EMBL" id="VOQF01000001">
    <property type="protein sequence ID" value="TXC93324.1"/>
    <property type="molecule type" value="Genomic_DNA"/>
</dbReference>
<proteinExistence type="predicted"/>
<feature type="region of interest" description="Disordered" evidence="1">
    <location>
        <begin position="172"/>
        <end position="201"/>
    </location>
</feature>
<dbReference type="Pfam" id="PF01476">
    <property type="entry name" value="LysM"/>
    <property type="match status" value="2"/>
</dbReference>
<dbReference type="AlphaFoldDB" id="A0A5C6W7B8"/>
<dbReference type="Proteomes" id="UP000321363">
    <property type="component" value="Unassembled WGS sequence"/>
</dbReference>
<feature type="domain" description="LysM" evidence="2">
    <location>
        <begin position="258"/>
        <end position="301"/>
    </location>
</feature>
<gene>
    <name evidence="3" type="ORF">FS935_03795</name>
</gene>
<keyword evidence="4" id="KW-1185">Reference proteome</keyword>
<dbReference type="SUPFAM" id="SSF54106">
    <property type="entry name" value="LysM domain"/>
    <property type="match status" value="2"/>
</dbReference>
<name>A0A5C6W7B8_9BACI</name>
<evidence type="ECO:0000313" key="3">
    <source>
        <dbReference type="EMBL" id="TXC93324.1"/>
    </source>
</evidence>
<dbReference type="SUPFAM" id="SSF51261">
    <property type="entry name" value="Duplicated hybrid motif"/>
    <property type="match status" value="1"/>
</dbReference>
<dbReference type="CDD" id="cd00118">
    <property type="entry name" value="LysM"/>
    <property type="match status" value="2"/>
</dbReference>
<comment type="caution">
    <text evidence="3">The sequence shown here is derived from an EMBL/GenBank/DDBJ whole genome shotgun (WGS) entry which is preliminary data.</text>
</comment>
<dbReference type="CDD" id="cd12797">
    <property type="entry name" value="M23_peptidase"/>
    <property type="match status" value="1"/>
</dbReference>
<dbReference type="Pfam" id="PF01551">
    <property type="entry name" value="Peptidase_M23"/>
    <property type="match status" value="1"/>
</dbReference>
<dbReference type="SMART" id="SM00257">
    <property type="entry name" value="LysM"/>
    <property type="match status" value="2"/>
</dbReference>
<dbReference type="InterPro" id="IPR016047">
    <property type="entry name" value="M23ase_b-sheet_dom"/>
</dbReference>
<evidence type="ECO:0000256" key="1">
    <source>
        <dbReference type="SAM" id="MobiDB-lite"/>
    </source>
</evidence>
<reference evidence="3 4" key="1">
    <citation type="journal article" date="2005" name="Int. J. Syst. Evol. Microbiol.">
        <title>Bacillus litoralis sp. nov., isolated from a tidal flat of the Yellow Sea in Korea.</title>
        <authorList>
            <person name="Yoon J.H."/>
            <person name="Oh T.K."/>
        </authorList>
    </citation>
    <scope>NUCLEOTIDE SEQUENCE [LARGE SCALE GENOMIC DNA]</scope>
    <source>
        <strain evidence="3 4">SW-211</strain>
    </source>
</reference>
<dbReference type="InterPro" id="IPR050570">
    <property type="entry name" value="Cell_wall_metabolism_enzyme"/>
</dbReference>
<feature type="domain" description="LysM" evidence="2">
    <location>
        <begin position="209"/>
        <end position="252"/>
    </location>
</feature>
<dbReference type="InterPro" id="IPR018392">
    <property type="entry name" value="LysM"/>
</dbReference>
<evidence type="ECO:0000313" key="4">
    <source>
        <dbReference type="Proteomes" id="UP000321363"/>
    </source>
</evidence>
<dbReference type="RefSeq" id="WP_146946182.1">
    <property type="nucleotide sequence ID" value="NZ_VOQF01000001.1"/>
</dbReference>
<sequence>MQAKIIQIIGIFILGLFTGVILLSTQSASAQTYIEELEDQWVMPVDGKITDTFGTRKGKHKGIDIAAPEGEEIVSVSEGKVTKSYYSDTYGHVVFINHPEGYETVYAHLHKRLVEEGDQVKKGQIIGIIGNTGISTGTHLHFELHKGEWTYDKEHALDPLFVFELPSDPVVQSKGKSANDTLKSKEEEQVPTFAPEKPVSDLHDENDTKLITVEKGDTLWAISLAHNIPINSLKKWNNLNSNTIYPDQQLTVHITNDQSYVVQSGDTIFSIAEEFSVSPESIKTVNQLNNEIIYPEQVLIINENN</sequence>
<organism evidence="3 4">
    <name type="scientific">Metabacillus litoralis</name>
    <dbReference type="NCBI Taxonomy" id="152268"/>
    <lineage>
        <taxon>Bacteria</taxon>
        <taxon>Bacillati</taxon>
        <taxon>Bacillota</taxon>
        <taxon>Bacilli</taxon>
        <taxon>Bacillales</taxon>
        <taxon>Bacillaceae</taxon>
        <taxon>Metabacillus</taxon>
    </lineage>
</organism>
<dbReference type="Gene3D" id="3.10.350.10">
    <property type="entry name" value="LysM domain"/>
    <property type="match status" value="2"/>
</dbReference>
<evidence type="ECO:0000259" key="2">
    <source>
        <dbReference type="PROSITE" id="PS51782"/>
    </source>
</evidence>
<dbReference type="PANTHER" id="PTHR21666">
    <property type="entry name" value="PEPTIDASE-RELATED"/>
    <property type="match status" value="1"/>
</dbReference>
<dbReference type="Gene3D" id="2.70.70.10">
    <property type="entry name" value="Glucose Permease (Domain IIA)"/>
    <property type="match status" value="1"/>
</dbReference>
<dbReference type="InterPro" id="IPR011055">
    <property type="entry name" value="Dup_hybrid_motif"/>
</dbReference>
<dbReference type="InterPro" id="IPR036779">
    <property type="entry name" value="LysM_dom_sf"/>
</dbReference>
<dbReference type="PANTHER" id="PTHR21666:SF290">
    <property type="entry name" value="PEPTIDASE M23 DOMAIN PROTEIN"/>
    <property type="match status" value="1"/>
</dbReference>
<protein>
    <submittedName>
        <fullName evidence="3">Peptidoglycan DD-metalloendopeptidase family protein</fullName>
    </submittedName>
</protein>
<accession>A0A5C6W7B8</accession>
<dbReference type="PROSITE" id="PS51782">
    <property type="entry name" value="LYSM"/>
    <property type="match status" value="2"/>
</dbReference>
<dbReference type="GO" id="GO:0004222">
    <property type="term" value="F:metalloendopeptidase activity"/>
    <property type="evidence" value="ECO:0007669"/>
    <property type="project" value="TreeGrafter"/>
</dbReference>